<dbReference type="SUPFAM" id="SSF53335">
    <property type="entry name" value="S-adenosyl-L-methionine-dependent methyltransferases"/>
    <property type="match status" value="1"/>
</dbReference>
<dbReference type="OrthoDB" id="9793723at2"/>
<name>A0A0L1JPI4_9RHOB</name>
<evidence type="ECO:0000259" key="3">
    <source>
        <dbReference type="Pfam" id="PF08241"/>
    </source>
</evidence>
<organism evidence="4 5">
    <name type="scientific">Pseudaestuariivita atlantica</name>
    <dbReference type="NCBI Taxonomy" id="1317121"/>
    <lineage>
        <taxon>Bacteria</taxon>
        <taxon>Pseudomonadati</taxon>
        <taxon>Pseudomonadota</taxon>
        <taxon>Alphaproteobacteria</taxon>
        <taxon>Rhodobacterales</taxon>
        <taxon>Paracoccaceae</taxon>
        <taxon>Pseudaestuariivita</taxon>
    </lineage>
</organism>
<keyword evidence="2 4" id="KW-0808">Transferase</keyword>
<evidence type="ECO:0000256" key="1">
    <source>
        <dbReference type="ARBA" id="ARBA00022603"/>
    </source>
</evidence>
<dbReference type="InterPro" id="IPR050602">
    <property type="entry name" value="Malonyl-ACP_OMT"/>
</dbReference>
<dbReference type="PANTHER" id="PTHR13090">
    <property type="entry name" value="ARGININE-HYDROXYLASE NDUFAF5, MITOCHONDRIAL"/>
    <property type="match status" value="1"/>
</dbReference>
<dbReference type="PANTHER" id="PTHR13090:SF1">
    <property type="entry name" value="ARGININE-HYDROXYLASE NDUFAF5, MITOCHONDRIAL"/>
    <property type="match status" value="1"/>
</dbReference>
<gene>
    <name evidence="4" type="ORF">ATO11_10795</name>
</gene>
<dbReference type="Gene3D" id="3.40.50.150">
    <property type="entry name" value="Vaccinia Virus protein VP39"/>
    <property type="match status" value="1"/>
</dbReference>
<accession>A0A0L1JPI4</accession>
<evidence type="ECO:0000313" key="5">
    <source>
        <dbReference type="Proteomes" id="UP000036938"/>
    </source>
</evidence>
<dbReference type="STRING" id="1317121.ATO11_10795"/>
<dbReference type="AlphaFoldDB" id="A0A0L1JPI4"/>
<keyword evidence="1 4" id="KW-0489">Methyltransferase</keyword>
<keyword evidence="5" id="KW-1185">Reference proteome</keyword>
<dbReference type="RefSeq" id="WP_050530874.1">
    <property type="nucleotide sequence ID" value="NZ_AQQZ01000004.1"/>
</dbReference>
<feature type="domain" description="Methyltransferase type 11" evidence="3">
    <location>
        <begin position="71"/>
        <end position="115"/>
    </location>
</feature>
<dbReference type="Pfam" id="PF08241">
    <property type="entry name" value="Methyltransf_11"/>
    <property type="match status" value="1"/>
</dbReference>
<protein>
    <submittedName>
        <fullName evidence="4">SAM-dependent methyltransferase</fullName>
    </submittedName>
</protein>
<dbReference type="EMBL" id="AQQZ01000004">
    <property type="protein sequence ID" value="KNG93674.1"/>
    <property type="molecule type" value="Genomic_DNA"/>
</dbReference>
<sequence length="271" mass="29298">MKEADLIDRAALDRNRARMDPGKGTFLHDLARDEIDHRLSLVNKAFNSAAVVTPVPAAWDGMLPDMRCVPDTDTLDLAPASHDLVVHAMCLHWANDPVGQLIQCARALRPDGLLLTVCLGGQTLHELRAALATAEAEITGGLSPRVLPMGDVRDLGALLQRAGLALPVADSSPVNVTYRTPLHLMQDLRRMGETNALSDRLKHPTRRAVLMRAIELYTRTHATDGGVTATFDMITLTGWAPDASQPQPLRPGSATARLADVLGAVERPLKD</sequence>
<evidence type="ECO:0000256" key="2">
    <source>
        <dbReference type="ARBA" id="ARBA00022679"/>
    </source>
</evidence>
<dbReference type="GO" id="GO:0008757">
    <property type="term" value="F:S-adenosylmethionine-dependent methyltransferase activity"/>
    <property type="evidence" value="ECO:0007669"/>
    <property type="project" value="InterPro"/>
</dbReference>
<evidence type="ECO:0000313" key="4">
    <source>
        <dbReference type="EMBL" id="KNG93674.1"/>
    </source>
</evidence>
<dbReference type="InterPro" id="IPR029063">
    <property type="entry name" value="SAM-dependent_MTases_sf"/>
</dbReference>
<dbReference type="PATRIC" id="fig|1317121.7.peg.2835"/>
<dbReference type="GO" id="GO:0032259">
    <property type="term" value="P:methylation"/>
    <property type="evidence" value="ECO:0007669"/>
    <property type="project" value="UniProtKB-KW"/>
</dbReference>
<dbReference type="Proteomes" id="UP000036938">
    <property type="component" value="Unassembled WGS sequence"/>
</dbReference>
<comment type="caution">
    <text evidence="4">The sequence shown here is derived from an EMBL/GenBank/DDBJ whole genome shotgun (WGS) entry which is preliminary data.</text>
</comment>
<dbReference type="InterPro" id="IPR013216">
    <property type="entry name" value="Methyltransf_11"/>
</dbReference>
<proteinExistence type="predicted"/>
<reference evidence="4 5" key="1">
    <citation type="journal article" date="2015" name="Int. J. Syst. Evol. Microbiol.">
        <title>Aestuariivita atlantica sp. nov., isolated from deep sea sediment of the Atlantic Ocean.</title>
        <authorList>
            <person name="Li G."/>
            <person name="Lai Q."/>
            <person name="Du Y."/>
            <person name="Liu X."/>
            <person name="Sun F."/>
            <person name="Shao Z."/>
        </authorList>
    </citation>
    <scope>NUCLEOTIDE SEQUENCE [LARGE SCALE GENOMIC DNA]</scope>
    <source>
        <strain evidence="4 5">22II-S11-z3</strain>
    </source>
</reference>